<keyword evidence="5" id="KW-0415">Karyogamy</keyword>
<dbReference type="GO" id="GO:0000070">
    <property type="term" value="P:mitotic sister chromatid segregation"/>
    <property type="evidence" value="ECO:0007669"/>
    <property type="project" value="UniProtKB-ARBA"/>
</dbReference>
<dbReference type="SMART" id="SM00382">
    <property type="entry name" value="AAA"/>
    <property type="match status" value="2"/>
</dbReference>
<dbReference type="Pfam" id="PF12774">
    <property type="entry name" value="AAA_6"/>
    <property type="match status" value="1"/>
</dbReference>
<dbReference type="CDD" id="cd00009">
    <property type="entry name" value="AAA"/>
    <property type="match status" value="1"/>
</dbReference>
<comment type="similarity">
    <text evidence="2">Belongs to the dynein heavy chain family.</text>
</comment>
<dbReference type="Gene3D" id="1.10.472.130">
    <property type="match status" value="1"/>
</dbReference>
<evidence type="ECO:0000256" key="2">
    <source>
        <dbReference type="ARBA" id="ARBA00008887"/>
    </source>
</evidence>
<dbReference type="GO" id="GO:0005816">
    <property type="term" value="C:spindle pole body"/>
    <property type="evidence" value="ECO:0007669"/>
    <property type="project" value="UniProtKB-ARBA"/>
</dbReference>
<evidence type="ECO:0000256" key="17">
    <source>
        <dbReference type="SAM" id="Coils"/>
    </source>
</evidence>
<evidence type="ECO:0000256" key="8">
    <source>
        <dbReference type="ARBA" id="ARBA00022737"/>
    </source>
</evidence>
<dbReference type="Gene3D" id="3.20.180.20">
    <property type="entry name" value="Dynein heavy chain, N-terminal domain 2"/>
    <property type="match status" value="1"/>
</dbReference>
<dbReference type="InterPro" id="IPR042222">
    <property type="entry name" value="Dynein_2_N"/>
</dbReference>
<dbReference type="Pfam" id="PF12775">
    <property type="entry name" value="AAA_7"/>
    <property type="match status" value="1"/>
</dbReference>
<feature type="domain" description="AAA+ ATPase" evidence="18">
    <location>
        <begin position="1791"/>
        <end position="1929"/>
    </location>
</feature>
<keyword evidence="7" id="KW-0493">Microtubule</keyword>
<dbReference type="Pfam" id="PF12781">
    <property type="entry name" value="AAA_9"/>
    <property type="match status" value="1"/>
</dbReference>
<dbReference type="InterPro" id="IPR054354">
    <property type="entry name" value="DYNC2H1-like_lid"/>
</dbReference>
<comment type="subunit">
    <text evidence="3">Consists of at least two heavy chains and a number of intermediate and light chains.</text>
</comment>
<evidence type="ECO:0000256" key="3">
    <source>
        <dbReference type="ARBA" id="ARBA00011655"/>
    </source>
</evidence>
<evidence type="ECO:0000256" key="11">
    <source>
        <dbReference type="ARBA" id="ARBA00023017"/>
    </source>
</evidence>
<dbReference type="InterPro" id="IPR035699">
    <property type="entry name" value="AAA_6"/>
</dbReference>
<dbReference type="InterPro" id="IPR042228">
    <property type="entry name" value="Dynein_linker_3"/>
</dbReference>
<dbReference type="Pfam" id="PF12780">
    <property type="entry name" value="AAA_8"/>
    <property type="match status" value="1"/>
</dbReference>
<dbReference type="Pfam" id="PF08385">
    <property type="entry name" value="DHC_N1"/>
    <property type="match status" value="1"/>
</dbReference>
<keyword evidence="10" id="KW-0067">ATP-binding</keyword>
<reference evidence="20" key="1">
    <citation type="submission" date="2016-03" db="EMBL/GenBank/DDBJ databases">
        <authorList>
            <person name="Devillers Hugo."/>
        </authorList>
    </citation>
    <scope>NUCLEOTIDE SEQUENCE [LARGE SCALE GENOMIC DNA]</scope>
</reference>
<dbReference type="FunFam" id="3.40.50.300:FF:002357">
    <property type="entry name" value="Glutathione S-transferase class-mu 26 kDa isozyme"/>
    <property type="match status" value="1"/>
</dbReference>
<dbReference type="InterPro" id="IPR004273">
    <property type="entry name" value="Dynein_heavy_D6_P-loop"/>
</dbReference>
<dbReference type="InterPro" id="IPR027417">
    <property type="entry name" value="P-loop_NTPase"/>
</dbReference>
<dbReference type="SUPFAM" id="SSF52540">
    <property type="entry name" value="P-loop containing nucleoside triphosphate hydrolases"/>
    <property type="match status" value="4"/>
</dbReference>
<proteinExistence type="inferred from homology"/>
<evidence type="ECO:0000313" key="20">
    <source>
        <dbReference type="Proteomes" id="UP000191144"/>
    </source>
</evidence>
<dbReference type="Pfam" id="PF18198">
    <property type="entry name" value="AAA_lid_11"/>
    <property type="match status" value="1"/>
</dbReference>
<keyword evidence="13" id="KW-0505">Motor protein</keyword>
<dbReference type="EMBL" id="LT598484">
    <property type="protein sequence ID" value="SCU99738.1"/>
    <property type="molecule type" value="Genomic_DNA"/>
</dbReference>
<dbReference type="GO" id="GO:0008569">
    <property type="term" value="F:minus-end-directed microtubule motor activity"/>
    <property type="evidence" value="ECO:0007669"/>
    <property type="project" value="InterPro"/>
</dbReference>
<dbReference type="Gene3D" id="1.20.920.20">
    <property type="match status" value="1"/>
</dbReference>
<evidence type="ECO:0000256" key="13">
    <source>
        <dbReference type="ARBA" id="ARBA00023175"/>
    </source>
</evidence>
<dbReference type="Gene3D" id="1.20.1280.160">
    <property type="match status" value="1"/>
</dbReference>
<dbReference type="Proteomes" id="UP000191144">
    <property type="component" value="Chromosome G"/>
</dbReference>
<dbReference type="InterPro" id="IPR013594">
    <property type="entry name" value="Dynein_heavy_tail"/>
</dbReference>
<dbReference type="Gene3D" id="1.10.8.740">
    <property type="match status" value="1"/>
</dbReference>
<gene>
    <name evidence="19" type="ORF">LAME_0G05182G</name>
</gene>
<dbReference type="Gene3D" id="1.10.287.2620">
    <property type="match status" value="1"/>
</dbReference>
<dbReference type="InterPro" id="IPR026983">
    <property type="entry name" value="DHC"/>
</dbReference>
<dbReference type="Gene3D" id="1.10.8.720">
    <property type="entry name" value="Region D6 of dynein motor"/>
    <property type="match status" value="1"/>
</dbReference>
<organism evidence="19 20">
    <name type="scientific">Lachancea meyersii CBS 8951</name>
    <dbReference type="NCBI Taxonomy" id="1266667"/>
    <lineage>
        <taxon>Eukaryota</taxon>
        <taxon>Fungi</taxon>
        <taxon>Dikarya</taxon>
        <taxon>Ascomycota</taxon>
        <taxon>Saccharomycotina</taxon>
        <taxon>Saccharomycetes</taxon>
        <taxon>Saccharomycetales</taxon>
        <taxon>Saccharomycetaceae</taxon>
        <taxon>Lachancea</taxon>
    </lineage>
</organism>
<dbReference type="InterPro" id="IPR041658">
    <property type="entry name" value="AAA_lid_11"/>
</dbReference>
<dbReference type="GO" id="GO:0000741">
    <property type="term" value="P:karyogamy"/>
    <property type="evidence" value="ECO:0007669"/>
    <property type="project" value="UniProtKB-KW"/>
</dbReference>
<dbReference type="GO" id="GO:0005868">
    <property type="term" value="C:cytoplasmic dynein complex"/>
    <property type="evidence" value="ECO:0007669"/>
    <property type="project" value="UniProtKB-ARBA"/>
</dbReference>
<dbReference type="PANTHER" id="PTHR45703">
    <property type="entry name" value="DYNEIN HEAVY CHAIN"/>
    <property type="match status" value="1"/>
</dbReference>
<feature type="domain" description="AAA+ ATPase" evidence="18">
    <location>
        <begin position="2417"/>
        <end position="2567"/>
    </location>
</feature>
<dbReference type="InterPro" id="IPR024317">
    <property type="entry name" value="Dynein_heavy_chain_D4_dom"/>
</dbReference>
<keyword evidence="20" id="KW-1185">Reference proteome</keyword>
<evidence type="ECO:0000256" key="10">
    <source>
        <dbReference type="ARBA" id="ARBA00022840"/>
    </source>
</evidence>
<evidence type="ECO:0000256" key="16">
    <source>
        <dbReference type="ARBA" id="ARBA00053342"/>
    </source>
</evidence>
<comment type="function">
    <text evidence="16">Cytoplasmic dynein acts as a motor for the intracellular retrograde motility of vesicles and organelles along microtubules. Dynein has ATPase activity; the force-producing power stroke is thought to occur on release of ADP. Required to maintain uniform nuclear distribution in hyphae. May play an important role in the proper orientation of the mitotic spindle into the budding daughter cell yeast. Probably required for normal progression of the cell cycle.</text>
</comment>
<dbReference type="Gene3D" id="1.20.920.30">
    <property type="match status" value="1"/>
</dbReference>
<keyword evidence="9" id="KW-0547">Nucleotide-binding</keyword>
<dbReference type="GO" id="GO:0005524">
    <property type="term" value="F:ATP binding"/>
    <property type="evidence" value="ECO:0007669"/>
    <property type="project" value="UniProtKB-KW"/>
</dbReference>
<feature type="coiled-coil region" evidence="17">
    <location>
        <begin position="3268"/>
        <end position="3302"/>
    </location>
</feature>
<dbReference type="OrthoDB" id="447173at2759"/>
<dbReference type="GO" id="GO:1902850">
    <property type="term" value="P:microtubule cytoskeleton organization involved in mitosis"/>
    <property type="evidence" value="ECO:0007669"/>
    <property type="project" value="UniProtKB-ARBA"/>
</dbReference>
<dbReference type="Pfam" id="PF03028">
    <property type="entry name" value="Dynein_heavy"/>
    <property type="match status" value="1"/>
</dbReference>
<dbReference type="GO" id="GO:0051959">
    <property type="term" value="F:dynein light intermediate chain binding"/>
    <property type="evidence" value="ECO:0007669"/>
    <property type="project" value="InterPro"/>
</dbReference>
<keyword evidence="6" id="KW-0963">Cytoplasm</keyword>
<evidence type="ECO:0000256" key="7">
    <source>
        <dbReference type="ARBA" id="ARBA00022701"/>
    </source>
</evidence>
<dbReference type="GO" id="GO:0005938">
    <property type="term" value="C:cell cortex"/>
    <property type="evidence" value="ECO:0007669"/>
    <property type="project" value="UniProtKB-ARBA"/>
</dbReference>
<dbReference type="Pfam" id="PF17852">
    <property type="entry name" value="Dynein_AAA_lid"/>
    <property type="match status" value="1"/>
</dbReference>
<dbReference type="Pfam" id="PF12777">
    <property type="entry name" value="MT"/>
    <property type="match status" value="1"/>
</dbReference>
<dbReference type="InterPro" id="IPR003593">
    <property type="entry name" value="AAA+_ATPase"/>
</dbReference>
<evidence type="ECO:0000256" key="4">
    <source>
        <dbReference type="ARBA" id="ARBA00022197"/>
    </source>
</evidence>
<dbReference type="FunFam" id="3.40.50.300:FF:000996">
    <property type="entry name" value="Cytoplasmic dynein heavy chain"/>
    <property type="match status" value="1"/>
</dbReference>
<dbReference type="GO" id="GO:0045505">
    <property type="term" value="F:dynein intermediate chain binding"/>
    <property type="evidence" value="ECO:0007669"/>
    <property type="project" value="InterPro"/>
</dbReference>
<dbReference type="InterPro" id="IPR042219">
    <property type="entry name" value="AAA_lid_11_sf"/>
</dbReference>
<dbReference type="InterPro" id="IPR024743">
    <property type="entry name" value="Dynein_HC_stalk"/>
</dbReference>
<protein>
    <recommendedName>
        <fullName evidence="4">Dynein heavy chain, cytoplasmic</fullName>
    </recommendedName>
    <alternativeName>
        <fullName evidence="15">Dynein heavy chain, cytosolic</fullName>
    </alternativeName>
</protein>
<dbReference type="Gene3D" id="1.20.140.100">
    <property type="entry name" value="Dynein heavy chain, N-terminal domain 2"/>
    <property type="match status" value="1"/>
</dbReference>
<evidence type="ECO:0000256" key="5">
    <source>
        <dbReference type="ARBA" id="ARBA00022459"/>
    </source>
</evidence>
<dbReference type="InterPro" id="IPR041466">
    <property type="entry name" value="Dynein_AAA5_ext"/>
</dbReference>
<dbReference type="Gene3D" id="3.40.50.300">
    <property type="entry name" value="P-loop containing nucleotide triphosphate hydrolases"/>
    <property type="match status" value="5"/>
</dbReference>
<dbReference type="Pfam" id="PF08393">
    <property type="entry name" value="DHC_N2"/>
    <property type="match status" value="1"/>
</dbReference>
<comment type="subcellular location">
    <subcellularLocation>
        <location evidence="1">Cytoplasm</location>
        <location evidence="1">Cytoskeleton</location>
    </subcellularLocation>
</comment>
<keyword evidence="11" id="KW-0243">Dynein</keyword>
<evidence type="ECO:0000256" key="1">
    <source>
        <dbReference type="ARBA" id="ARBA00004245"/>
    </source>
</evidence>
<sequence length="4100" mass="466548">MSLEKVRNEPRHETFLRDVANHCFKVASAHLGVIPEAHEYDKFRGTNWTQIVNFAADENSRGLVLETSTDGTVLAALESVKDGEQVNAGGILVTMVKSSQKLDVKTAVEDQIFAISSSHAMSLASFSHLMTSGVSSILDHAIKSGRAMDVDEGLLYRMRSKMNELSKLVANMDSKVVTPDMVSDVHPLVSRMVEEGANTDNFGSYLNEQLRETSLLNFLQATVIHWTHSLQKLTDLTREVRGGTLADEVVFWDSVEKALVSVHNQTMEQGIKLTVLILQEARRLQTAFLHLSETAVVKRLKEVKAYNLFLGEIPISELHAVNSLDQLSTLVVELNMRLKKIKIYNYPVTRAQALLELLAEEFVSAIYAHVPELGLLEFKDFNASTQQLLILLKEWDDLVRDQTLIYRELVRKRSEKIVQIKPDSRTGPLRLRIKELRALRCEIQEWQNDILEAGLNKYDYLLSDAYEPLASINCLKCTSGTWNAAREMCTKRIISLETKITSVLRFKLNRCDEAAEMFTVLESFQSVLSRARLRANLQDYHRTLLTSVLLDLSRLKDRLSHQVLDSQVSRLIDLPASSSDVMRSRNIEKRTKNIMTKITLIFGNDWKDTKEGRAVYKECQLMLAHTQQDAIVRSWLSVAALDLNLLEAPVLEIHKEHNTLYAHVSSNHLFQKSFKEVRNLKWLGYSISRPLEKSSEWVRRIYPEVIELSEVLDTFIGVVEKVNTSLFLKALLSDQIRRAFCLLSQCMETKWGTLGAETTSQEVNEFNSSQTESRATLAKFKALSSEIIKSYGITENANDLLRHAIQSVSAGPFLEEVLKIKLEQIVYLSKKFTGLKSGNVGLFLKALNSEVTAKLLRALQGELGGGKLPKTFHRVKVINGRIKISPQLETTKSTWINYTQCTVDTAIHSLKLFMTLQSQNEADLPANALSHFTCKASSIAKQTLGQQYSTLKTASKAFNKWIKYEALWTMAEEILLEGSTLAFENCSSLYMGLIEDLKTLQSTESHLEFSESLSFSLHDVKHVAEVMLKKWQEKLLCELVALYTKESNVFHQRLHRSRSLLEMEIPPLIISSLDDYYKMFIEIEELKGTWDRIESHLSLFQTTYKIIKENRSLLTYDAVTGEQLDLDLISLKQILSKRADWIEKVKNFIFSGLEQCFDSIKLACCSLEQDWNKEKETDKNTTPTAALDALATMSSAIENQQRLLIQVNKILSILSHPTKSLQFFSNAPKEVADQMRAWDAIKAKWSTLELLTQTKWDEVVLPELKRRIEEILAEQYRSPAYLQSNAVFNSFFTQARFILSAYKQLEEIKDVKLNIRHWNSLIQKNGGNPDFERTTDPASMTLSDVLSVVNNNVALAQILNEARSEAVLECSLTSIEDHWKNAKFKRTKHSSGQIVVKEWKYLFELITDDIETLHSMKNSAHHKHFDNLCESWELKLNNMASIFTDWAEAQRLWLYLYAALSDRESSNPLEAECSKFQGLSLDLSLLLSNVFESDMVTEVLNMRDFHKRLRFILESLRRLMECLNNYLDSQREHFPRLYFLGNEDILQLMGATKDLQQASSLFGKLYMGISSVCYENQTITGVLSREGELLLFEKPVDIEKHSKMKDWLVEVDSSIKSSVLTSTEICLRQLKTGGIELFCQIFDHCVFQAVLLSLQIWFTSRIEQELELADFECTTKDVACVIDELTKQTQTTKDAICKKKAENLIIECIHIQSLLKSLSESNRATVENLWASNIKYYYHDTASASERIKIRIGDHFFNHGLEYIGIPERLIYTPLLQNCFTALTHALAQKKGGSPFGPAGTGKTETIKALGQNLGRMVLVFNCDDSFDFQSMGRLLFGIAQVGAWGCFDEFNRLEENIMSAVSSQIGELQDALSKETGTISLLGKSGPLNQNTGVFVTMNPGYEGRRELPDNLRNKFRLFSMREPNNSVIAEVILATFGFREAKVMSLKVTCFLDELRERCSDQKHYDFGLRTMKAVLRNCKILRQSSEEASFGEVLLRSLYQLIEPRLEEKDVLIFGDARSKLFPDVKLRALDGSFSRNIESACLQQRLAPTDEFIQRCSQFYHIQKSQHATIISGPPASGKSCVWKTTLKVLNMLSGAENIVYVLDPKVLSKSQLYGFLDPVTFEWSDGLFSFILRQITQDSVGTFRDSRVWFVFDGDLDPDYVETINSVLDDNRVFTLPNGERLNIPSNVNFIFEVGSLEALTPATISRCAVIVLSGTLCTPVDVLRNFLFSYMDRTGFNALLDEQKAADFTTIINEVFDKTLLKLCDVLEKLLDSTGTTLTTVIGTFVSLICSKTLQCIELVQKMQRNAFQQYLRTSSFISILWAMTSACNEADRFSIESRLKEVLENSEIQISSNASLTDYFVSPQDQKLTHLSSLVPRVSLESHQVLSPDLMITTLDTLKHERFVFDLLSCGKSLILCGPPGSGKTMTLNNALKNSNRFELIGMTFSKETSVDTILKLLKHHTNITENAADIIMRPKSLVKDLVIFCDEINLPLADPYGVQPPIMLLRQMLEKQGFWHVNTCKWVRLERIVIVGACNPPDGSARQMLSARFTRFTPFLSVEYPGTESLRHIYETMFQATFKLIPDLREYAKDFANASIDLYHTCCRKFSRQKRSHYIFSPRDLTRWVKGMHFIATNSSIHGLCDLLELWIYEASRLFSDRLVDLADKQAFRDAVNDTVSKFFPGLLETFDVEQDILFTNWVTAEYSKKTRVEVEAYVSERLKVFTEEELECSLIPTKFLLDHMVRVDRVFKQEQGHCILVGPNRSAKRSLVRFVSWLNGMEVVQLIVHRNFHLFDFDKLLKSVMIKCAMDNQKVVLMVDDSSILDPGFIERMNTLLANSDVPGLFEGEERLKLITDLAKRAEKLGLLLDSNDELYVWFTRLISQNLHVVFTINDTESQGASNVINSPALFNRCVLDWMGAWSEETFTEIGRHILQWMPLEQDYRKHVTKSGSGRNSSLSGVLVNLAVEVFEYYKEFQVEPLTHGKFFDQLGEFQTIYAQKSSELEHQQHFMSTGLETLKDSVLKVKDLNTDLSFKGKVLQEKEQEARTTLDKMLSTQNEAERKHEASIEIRKILEVQEKELTSQRSKIVEDLALVEPEILEAQRGVNNIKKQHMTEVRSMINPPKNVKRTLEAVCIILGHDLKEWRDIQHFIRKDEFISSIVHYDTSRMMDDSTKSFVEEEYLTKPDFNYHTANHASKACGPLFQWVVAQVKYSSMLTAVLPLRRDITEIEHAILQTKARLLAAEDMIVDYQKITEDSKKEYSSLIRDIEVIKSELNQVQQKVSRSENLLKSLATENSRWSNSIAKFNENKNLLVGDSFLSAICVTYCMGHDAGTRQKLLARSKTVLSSNHIEYDHNYNFSNYCVAHEDKSRWTDEGLPNEDLCIENFYTIAKGKKYSFIVDPEGIATDFIKCHYGGALTVTSFLDSGFIRRLKNALKFGSCILIEDGDYFDPIISTLISQEFKTVGGRQTIRIGEENVDVSSSFKLIISSKSGACPISGFVRARMSVVNFVIDKFSLQAQSLELVLEHEKPELCRKRTELRLLNGKYKLRLESLEEELLDALNGSDKGLLENDSLLSTLEQIKISAAEVEAKIEETRGVLEKVEIAARNYEVISRHAMRLFSVMEQLPSLQWSYQISIKSFLHCATTIFSIMPSADHSRPQQLLLNLYHRIFEFFSPSLTEDHKIVLGILLFTCYIELDRKPLLPVVFKELLSTISNSIEGKTRDILEDGKLNECAATTALSYIKDLDRTISEGCVFPELLRTLEFFKATTPLSLEGYIAAASNVPVLILSERGADDTYRISQLASSRSLDLLTISLGSLESTVMAEAALSECSHSGGWLLLQNLQMSPTWVNSVLTRRLDTILGDSNMSPNFRIFMTCDLESNNLPLPLLRNSWHLVQGRKRGILATAQDVWGALSHENFTIDQSAKLYCCFLIAWFHALLVENSSLHPLGFTQKYDFNDTDYSAGIFYLNTLFESIDDSSNIPWEKLNFNISAIIYGGKIDHERDLKLCTDLGSSLFTPNALNPGFKIASGILAPPKVTHKWIDYQEWFLQCPVPENWSDWLGFSHDLEKEQQKIQAQKIARSVLQVLDNY</sequence>
<dbReference type="Gene3D" id="1.20.58.1120">
    <property type="match status" value="1"/>
</dbReference>
<evidence type="ECO:0000256" key="14">
    <source>
        <dbReference type="ARBA" id="ARBA00023212"/>
    </source>
</evidence>
<evidence type="ECO:0000259" key="18">
    <source>
        <dbReference type="SMART" id="SM00382"/>
    </source>
</evidence>
<evidence type="ECO:0000256" key="15">
    <source>
        <dbReference type="ARBA" id="ARBA00033439"/>
    </source>
</evidence>
<name>A0A1G4K768_9SACH</name>
<evidence type="ECO:0000256" key="6">
    <source>
        <dbReference type="ARBA" id="ARBA00022490"/>
    </source>
</evidence>
<evidence type="ECO:0000313" key="19">
    <source>
        <dbReference type="EMBL" id="SCU99738.1"/>
    </source>
</evidence>
<dbReference type="GO" id="GO:0000235">
    <property type="term" value="C:astral microtubule"/>
    <property type="evidence" value="ECO:0007669"/>
    <property type="project" value="UniProtKB-ARBA"/>
</dbReference>
<evidence type="ECO:0000256" key="9">
    <source>
        <dbReference type="ARBA" id="ARBA00022741"/>
    </source>
</evidence>
<dbReference type="Gene3D" id="1.10.8.710">
    <property type="match status" value="1"/>
</dbReference>
<keyword evidence="14" id="KW-0206">Cytoskeleton</keyword>
<keyword evidence="12 17" id="KW-0175">Coiled coil</keyword>
<dbReference type="Pfam" id="PF22597">
    <property type="entry name" value="DYN_lid"/>
    <property type="match status" value="1"/>
</dbReference>
<dbReference type="PANTHER" id="PTHR45703:SF36">
    <property type="entry name" value="DYNEIN HEAVY CHAIN, CYTOPLASMIC"/>
    <property type="match status" value="1"/>
</dbReference>
<evidence type="ECO:0000256" key="12">
    <source>
        <dbReference type="ARBA" id="ARBA00023054"/>
    </source>
</evidence>
<dbReference type="InterPro" id="IPR013602">
    <property type="entry name" value="Dynein_heavy_linker"/>
</dbReference>
<accession>A0A1G4K768</accession>
<dbReference type="InterPro" id="IPR035706">
    <property type="entry name" value="AAA_9"/>
</dbReference>
<dbReference type="GO" id="GO:0030473">
    <property type="term" value="P:nuclear migration along microtubule"/>
    <property type="evidence" value="ECO:0007669"/>
    <property type="project" value="UniProtKB-ARBA"/>
</dbReference>
<keyword evidence="8" id="KW-0677">Repeat</keyword>
<dbReference type="InterPro" id="IPR043157">
    <property type="entry name" value="Dynein_AAA1S"/>
</dbReference>